<feature type="transmembrane region" description="Helical" evidence="7">
    <location>
        <begin position="121"/>
        <end position="138"/>
    </location>
</feature>
<dbReference type="STRING" id="105231.A0A1Y1HKX0"/>
<accession>A0A1Y1HKX0</accession>
<reference evidence="11 12" key="1">
    <citation type="journal article" date="2014" name="Nat. Commun.">
        <title>Klebsormidium flaccidum genome reveals primary factors for plant terrestrial adaptation.</title>
        <authorList>
            <person name="Hori K."/>
            <person name="Maruyama F."/>
            <person name="Fujisawa T."/>
            <person name="Togashi T."/>
            <person name="Yamamoto N."/>
            <person name="Seo M."/>
            <person name="Sato S."/>
            <person name="Yamada T."/>
            <person name="Mori H."/>
            <person name="Tajima N."/>
            <person name="Moriyama T."/>
            <person name="Ikeuchi M."/>
            <person name="Watanabe M."/>
            <person name="Wada H."/>
            <person name="Kobayashi K."/>
            <person name="Saito M."/>
            <person name="Masuda T."/>
            <person name="Sasaki-Sekimoto Y."/>
            <person name="Mashiguchi K."/>
            <person name="Awai K."/>
            <person name="Shimojima M."/>
            <person name="Masuda S."/>
            <person name="Iwai M."/>
            <person name="Nobusawa T."/>
            <person name="Narise T."/>
            <person name="Kondo S."/>
            <person name="Saito H."/>
            <person name="Sato R."/>
            <person name="Murakawa M."/>
            <person name="Ihara Y."/>
            <person name="Oshima-Yamada Y."/>
            <person name="Ohtaka K."/>
            <person name="Satoh M."/>
            <person name="Sonobe K."/>
            <person name="Ishii M."/>
            <person name="Ohtani R."/>
            <person name="Kanamori-Sato M."/>
            <person name="Honoki R."/>
            <person name="Miyazaki D."/>
            <person name="Mochizuki H."/>
            <person name="Umetsu J."/>
            <person name="Higashi K."/>
            <person name="Shibata D."/>
            <person name="Kamiya Y."/>
            <person name="Sato N."/>
            <person name="Nakamura Y."/>
            <person name="Tabata S."/>
            <person name="Ida S."/>
            <person name="Kurokawa K."/>
            <person name="Ohta H."/>
        </authorList>
    </citation>
    <scope>NUCLEOTIDE SEQUENCE [LARGE SCALE GENOMIC DNA]</scope>
    <source>
        <strain evidence="11 12">NIES-2285</strain>
    </source>
</reference>
<feature type="domain" description="Cyclic nucleotide-binding" evidence="8">
    <location>
        <begin position="484"/>
        <end position="553"/>
    </location>
</feature>
<evidence type="ECO:0000256" key="1">
    <source>
        <dbReference type="ARBA" id="ARBA00004141"/>
    </source>
</evidence>
<feature type="transmembrane region" description="Helical" evidence="7">
    <location>
        <begin position="93"/>
        <end position="115"/>
    </location>
</feature>
<evidence type="ECO:0000256" key="6">
    <source>
        <dbReference type="PROSITE-ProRule" id="PRU01193"/>
    </source>
</evidence>
<keyword evidence="2 6" id="KW-0812">Transmembrane</keyword>
<dbReference type="OMA" id="KLMFMHA"/>
<evidence type="ECO:0000313" key="12">
    <source>
        <dbReference type="Proteomes" id="UP000054558"/>
    </source>
</evidence>
<comment type="subcellular location">
    <subcellularLocation>
        <location evidence="1">Membrane</location>
        <topology evidence="1">Multi-pass membrane protein</topology>
    </subcellularLocation>
</comment>
<dbReference type="InterPro" id="IPR045865">
    <property type="entry name" value="ACT-like_dom_sf"/>
</dbReference>
<dbReference type="CDD" id="cd04873">
    <property type="entry name" value="ACT_UUR-ACR-like"/>
    <property type="match status" value="1"/>
</dbReference>
<dbReference type="InterPro" id="IPR014710">
    <property type="entry name" value="RmlC-like_jellyroll"/>
</dbReference>
<evidence type="ECO:0000256" key="5">
    <source>
        <dbReference type="ARBA" id="ARBA00023136"/>
    </source>
</evidence>
<keyword evidence="12" id="KW-1185">Reference proteome</keyword>
<dbReference type="FunFam" id="3.10.580.10:FF:000006">
    <property type="entry name" value="DUF21 and CBS domain protein"/>
    <property type="match status" value="1"/>
</dbReference>
<dbReference type="PROSITE" id="PS51671">
    <property type="entry name" value="ACT"/>
    <property type="match status" value="1"/>
</dbReference>
<dbReference type="Gene3D" id="3.10.580.10">
    <property type="entry name" value="CBS-domain"/>
    <property type="match status" value="1"/>
</dbReference>
<dbReference type="PANTHER" id="PTHR12064">
    <property type="entry name" value="METAL TRANSPORTER CNNM"/>
    <property type="match status" value="1"/>
</dbReference>
<dbReference type="AlphaFoldDB" id="A0A1Y1HKX0"/>
<feature type="transmembrane region" description="Helical" evidence="7">
    <location>
        <begin position="150"/>
        <end position="170"/>
    </location>
</feature>
<evidence type="ECO:0000313" key="11">
    <source>
        <dbReference type="EMBL" id="GAQ78282.1"/>
    </source>
</evidence>
<proteinExistence type="predicted"/>
<dbReference type="Gene3D" id="2.60.120.10">
    <property type="entry name" value="Jelly Rolls"/>
    <property type="match status" value="1"/>
</dbReference>
<evidence type="ECO:0000259" key="8">
    <source>
        <dbReference type="PROSITE" id="PS50042"/>
    </source>
</evidence>
<sequence>MSLDACLALCVNSTACLEDCLLDAGWTAPSPDLGWVLDGFLSTILVVLSAIFSGLTLGLMSLDKLGLQILQEGGDPAERRHARAIAPIREKGNLLLCTLLLGNVTVNSLLAITMARVTNGLVGFLASTALILLLGEILPQAICSRHGLAIGAHTLWVVKVFIFLFYPIAWPISKLLDKMLGREMGMVYSREEIQKLIELHVTNPEAQLESGLTKDDHRMLIGVMEYKKRRVREVMTELDNVYMLDCKRRLDFSTLFEIYKSGFTRIPVFDTTHHNVIGILYAKDLILVDPQDQVEIRTILSFHGGEVKKVNEDTTLDYVLNEFKTSNSHMLFATRLVSQAVDDAPGSPGGYWSRACTVEQLTGIITLEDVIEEIIRDEIVDETDMAVDANRPKQKDRRTSARASLQGYLNLYEHDHRLTKEQHTLSAPEVQAVTAFLHLNVDEFKLLPAETVLKGLVFRATLIERHDKESEVPVSPESQDKHMVYRRGMPAPFFTLVIAGKLLIRAGKEGFESEMGPWTSLGEAALRKDDYVPDYSAIIAGHCRLLQIYRRDYLAAMRLAQPEMITASRQLKQAIVDMEYENESRQNSPLLVNHRRIDENEEPRTPLLMDIDSSRAEPDGLSPEMRALNRLTSLGSANWGRLEQEAQGRGVIIRFDNMRYKQETTVSIYTRDHQALLAKVTDAFTSIGLRVRSAKIYTEGDKALDVFGVVGESGEQVPEDQFDFVRQHLLSRVFETN</sequence>
<dbReference type="InterPro" id="IPR002912">
    <property type="entry name" value="ACT_dom"/>
</dbReference>
<gene>
    <name evidence="11" type="ORF">KFL_000100470</name>
</gene>
<dbReference type="InterPro" id="IPR045095">
    <property type="entry name" value="ACDP"/>
</dbReference>
<protein>
    <submittedName>
        <fullName evidence="11">Uncharacterized protein</fullName>
    </submittedName>
</protein>
<dbReference type="OrthoDB" id="5353557at2759"/>
<evidence type="ECO:0000256" key="2">
    <source>
        <dbReference type="ARBA" id="ARBA00022692"/>
    </source>
</evidence>
<dbReference type="InterPro" id="IPR046342">
    <property type="entry name" value="CBS_dom_sf"/>
</dbReference>
<dbReference type="GO" id="GO:0010960">
    <property type="term" value="P:magnesium ion homeostasis"/>
    <property type="evidence" value="ECO:0000318"/>
    <property type="project" value="GO_Central"/>
</dbReference>
<keyword evidence="5 6" id="KW-0472">Membrane</keyword>
<name>A0A1Y1HKX0_KLENI</name>
<evidence type="ECO:0000256" key="3">
    <source>
        <dbReference type="ARBA" id="ARBA00022737"/>
    </source>
</evidence>
<evidence type="ECO:0000259" key="9">
    <source>
        <dbReference type="PROSITE" id="PS51671"/>
    </source>
</evidence>
<dbReference type="GO" id="GO:0022857">
    <property type="term" value="F:transmembrane transporter activity"/>
    <property type="evidence" value="ECO:0000318"/>
    <property type="project" value="GO_Central"/>
</dbReference>
<dbReference type="GO" id="GO:0016020">
    <property type="term" value="C:membrane"/>
    <property type="evidence" value="ECO:0007669"/>
    <property type="project" value="UniProtKB-SubCell"/>
</dbReference>
<evidence type="ECO:0000259" key="10">
    <source>
        <dbReference type="PROSITE" id="PS51846"/>
    </source>
</evidence>
<dbReference type="Proteomes" id="UP000054558">
    <property type="component" value="Unassembled WGS sequence"/>
</dbReference>
<dbReference type="Pfam" id="PF25562">
    <property type="entry name" value="CNBH_CNNM2_C"/>
    <property type="match status" value="1"/>
</dbReference>
<evidence type="ECO:0000256" key="4">
    <source>
        <dbReference type="ARBA" id="ARBA00022989"/>
    </source>
</evidence>
<dbReference type="Pfam" id="PF01595">
    <property type="entry name" value="CNNM"/>
    <property type="match status" value="1"/>
</dbReference>
<dbReference type="InterPro" id="IPR044751">
    <property type="entry name" value="Ion_transp-like_CBS"/>
</dbReference>
<dbReference type="CDD" id="cd04590">
    <property type="entry name" value="CBS_pair_CorC_HlyC_assoc"/>
    <property type="match status" value="1"/>
</dbReference>
<dbReference type="SUPFAM" id="SSF55021">
    <property type="entry name" value="ACT-like"/>
    <property type="match status" value="1"/>
</dbReference>
<dbReference type="PROSITE" id="PS51846">
    <property type="entry name" value="CNNM"/>
    <property type="match status" value="1"/>
</dbReference>
<organism evidence="11 12">
    <name type="scientific">Klebsormidium nitens</name>
    <name type="common">Green alga</name>
    <name type="synonym">Ulothrix nitens</name>
    <dbReference type="NCBI Taxonomy" id="105231"/>
    <lineage>
        <taxon>Eukaryota</taxon>
        <taxon>Viridiplantae</taxon>
        <taxon>Streptophyta</taxon>
        <taxon>Klebsormidiophyceae</taxon>
        <taxon>Klebsormidiales</taxon>
        <taxon>Klebsormidiaceae</taxon>
        <taxon>Klebsormidium</taxon>
    </lineage>
</organism>
<dbReference type="PROSITE" id="PS50042">
    <property type="entry name" value="CNMP_BINDING_3"/>
    <property type="match status" value="1"/>
</dbReference>
<dbReference type="InterPro" id="IPR002550">
    <property type="entry name" value="CNNM"/>
</dbReference>
<dbReference type="PANTHER" id="PTHR12064:SF94">
    <property type="entry name" value="UNEXTENDED PROTEIN"/>
    <property type="match status" value="1"/>
</dbReference>
<dbReference type="InterPro" id="IPR000595">
    <property type="entry name" value="cNMP-bd_dom"/>
</dbReference>
<dbReference type="EMBL" id="DF236959">
    <property type="protein sequence ID" value="GAQ78282.1"/>
    <property type="molecule type" value="Genomic_DNA"/>
</dbReference>
<feature type="domain" description="ACT" evidence="9">
    <location>
        <begin position="665"/>
        <end position="737"/>
    </location>
</feature>
<keyword evidence="3" id="KW-0677">Repeat</keyword>
<keyword evidence="4 6" id="KW-1133">Transmembrane helix</keyword>
<feature type="domain" description="CNNM transmembrane" evidence="10">
    <location>
        <begin position="31"/>
        <end position="216"/>
    </location>
</feature>
<feature type="transmembrane region" description="Helical" evidence="7">
    <location>
        <begin position="40"/>
        <end position="62"/>
    </location>
</feature>
<dbReference type="SUPFAM" id="SSF54631">
    <property type="entry name" value="CBS-domain pair"/>
    <property type="match status" value="1"/>
</dbReference>
<evidence type="ECO:0000256" key="7">
    <source>
        <dbReference type="SAM" id="Phobius"/>
    </source>
</evidence>